<keyword evidence="9" id="KW-0479">Metal-binding</keyword>
<comment type="similarity">
    <text evidence="4">Belongs to the fatty acid desaturase type 1 family.</text>
</comment>
<dbReference type="Pfam" id="PF00173">
    <property type="entry name" value="Cyt-b5"/>
    <property type="match status" value="1"/>
</dbReference>
<evidence type="ECO:0000256" key="7">
    <source>
        <dbReference type="ARBA" id="ARBA00022617"/>
    </source>
</evidence>
<dbReference type="InterPro" id="IPR036400">
    <property type="entry name" value="Cyt_B5-like_heme/steroid_sf"/>
</dbReference>
<evidence type="ECO:0000256" key="12">
    <source>
        <dbReference type="ARBA" id="ARBA00023002"/>
    </source>
</evidence>
<feature type="transmembrane region" description="Helical" evidence="16">
    <location>
        <begin position="360"/>
        <end position="378"/>
    </location>
</feature>
<dbReference type="EC" id="1.14.19.18" evidence="5"/>
<keyword evidence="10" id="KW-0746">Sphingolipid metabolism</keyword>
<evidence type="ECO:0000256" key="10">
    <source>
        <dbReference type="ARBA" id="ARBA00022919"/>
    </source>
</evidence>
<dbReference type="InterPro" id="IPR012171">
    <property type="entry name" value="Fatty_acid_desaturase"/>
</dbReference>
<sequence>MGLPPPVWTREQVAARILAGETLVIVDNQVVRVPQSWLTAHPGGVLAVLHFVGRDASDEVHAFHSVETLKRMQGYVIGRIQTDGDGWDPLLPPIMSGWVRKPGKDDKMEWYNEAKPLHPSKNFPSVSASEMLLVERDECSSHGPSLADLQHPETPLSIELQMRHSRAYTDLHQRVKDAGLYNTPYIKGYGPEFIRYTLLGTLSAILYMKGWLIPSAFFLGLMWQQLTFFVHDLGHLGVTHNWVVDRLTAIFFADFIGGLSVGWWVNNHNIHHLVTNHPTHDPDIQHLPFFAITPVFFQSLWSTYYKRVLTFDIFAKIFIPLQHKLFYVVLSLARFNLYALSYGYLAKTAFEPRRAIGGRWWWWTEIFCLGLYYCWYIAVLRGCGSWGNILTYLLVSHIAACPVHVQIVLSHFSRSTEDVGVTESFFARQLRTTVDVICSPRIEFIHGGLHLQVTHHLFPRLPRHNLRKASLIVKEHAKELGLEYAEFGFVEGNADVRGVLKSVGDQLKIVGMVADANIQDAIKGS</sequence>
<dbReference type="Proteomes" id="UP000076871">
    <property type="component" value="Unassembled WGS sequence"/>
</dbReference>
<evidence type="ECO:0000256" key="13">
    <source>
        <dbReference type="ARBA" id="ARBA00023004"/>
    </source>
</evidence>
<feature type="domain" description="Cytochrome b5 heme-binding" evidence="17">
    <location>
        <begin position="5"/>
        <end position="81"/>
    </location>
</feature>
<dbReference type="InParanoid" id="A0A165E0L3"/>
<evidence type="ECO:0000256" key="8">
    <source>
        <dbReference type="ARBA" id="ARBA00022692"/>
    </source>
</evidence>
<keyword evidence="12" id="KW-0560">Oxidoreductase</keyword>
<dbReference type="SMART" id="SM01117">
    <property type="entry name" value="Cyt-b5"/>
    <property type="match status" value="1"/>
</dbReference>
<evidence type="ECO:0000256" key="14">
    <source>
        <dbReference type="ARBA" id="ARBA00023098"/>
    </source>
</evidence>
<comment type="pathway">
    <text evidence="3">Sphingolipid metabolism.</text>
</comment>
<dbReference type="SUPFAM" id="SSF55856">
    <property type="entry name" value="Cytochrome b5-like heme/steroid binding domain"/>
    <property type="match status" value="1"/>
</dbReference>
<evidence type="ECO:0000256" key="4">
    <source>
        <dbReference type="ARBA" id="ARBA00009295"/>
    </source>
</evidence>
<evidence type="ECO:0000256" key="15">
    <source>
        <dbReference type="ARBA" id="ARBA00023136"/>
    </source>
</evidence>
<dbReference type="EMBL" id="KV427627">
    <property type="protein sequence ID" value="KZT06016.1"/>
    <property type="molecule type" value="Genomic_DNA"/>
</dbReference>
<comment type="pathway">
    <text evidence="2">Lipid metabolism; sphingolipid metabolism.</text>
</comment>
<dbReference type="PROSITE" id="PS50255">
    <property type="entry name" value="CYTOCHROME_B5_2"/>
    <property type="match status" value="1"/>
</dbReference>
<evidence type="ECO:0000259" key="17">
    <source>
        <dbReference type="PROSITE" id="PS50255"/>
    </source>
</evidence>
<dbReference type="InterPro" id="IPR005804">
    <property type="entry name" value="FA_desaturase_dom"/>
</dbReference>
<dbReference type="GO" id="GO:0006665">
    <property type="term" value="P:sphingolipid metabolic process"/>
    <property type="evidence" value="ECO:0007669"/>
    <property type="project" value="UniProtKB-UniPathway"/>
</dbReference>
<dbReference type="GO" id="GO:0016717">
    <property type="term" value="F:oxidoreductase activity, acting on paired donors, with oxidation of a pair of donors resulting in the reduction of molecular oxygen to two molecules of water"/>
    <property type="evidence" value="ECO:0007669"/>
    <property type="project" value="TreeGrafter"/>
</dbReference>
<dbReference type="UniPathway" id="UPA00222"/>
<dbReference type="PANTHER" id="PTHR19353">
    <property type="entry name" value="FATTY ACID DESATURASE 2"/>
    <property type="match status" value="1"/>
</dbReference>
<evidence type="ECO:0000313" key="19">
    <source>
        <dbReference type="Proteomes" id="UP000076871"/>
    </source>
</evidence>
<dbReference type="GO" id="GO:0016020">
    <property type="term" value="C:membrane"/>
    <property type="evidence" value="ECO:0007669"/>
    <property type="project" value="UniProtKB-SubCell"/>
</dbReference>
<evidence type="ECO:0000256" key="6">
    <source>
        <dbReference type="ARBA" id="ARBA00016939"/>
    </source>
</evidence>
<gene>
    <name evidence="18" type="ORF">LAESUDRAFT_654750</name>
</gene>
<keyword evidence="11 16" id="KW-1133">Transmembrane helix</keyword>
<reference evidence="18 19" key="1">
    <citation type="journal article" date="2016" name="Mol. Biol. Evol.">
        <title>Comparative Genomics of Early-Diverging Mushroom-Forming Fungi Provides Insights into the Origins of Lignocellulose Decay Capabilities.</title>
        <authorList>
            <person name="Nagy L.G."/>
            <person name="Riley R."/>
            <person name="Tritt A."/>
            <person name="Adam C."/>
            <person name="Daum C."/>
            <person name="Floudas D."/>
            <person name="Sun H."/>
            <person name="Yadav J.S."/>
            <person name="Pangilinan J."/>
            <person name="Larsson K.H."/>
            <person name="Matsuura K."/>
            <person name="Barry K."/>
            <person name="Labutti K."/>
            <person name="Kuo R."/>
            <person name="Ohm R.A."/>
            <person name="Bhattacharya S.S."/>
            <person name="Shirouzu T."/>
            <person name="Yoshinaga Y."/>
            <person name="Martin F.M."/>
            <person name="Grigoriev I.V."/>
            <person name="Hibbett D.S."/>
        </authorList>
    </citation>
    <scope>NUCLEOTIDE SEQUENCE [LARGE SCALE GENOMIC DNA]</scope>
    <source>
        <strain evidence="18 19">93-53</strain>
    </source>
</reference>
<keyword evidence="14" id="KW-0443">Lipid metabolism</keyword>
<keyword evidence="15 16" id="KW-0472">Membrane</keyword>
<feature type="transmembrane region" description="Helical" evidence="16">
    <location>
        <begin position="325"/>
        <end position="345"/>
    </location>
</feature>
<dbReference type="OrthoDB" id="260091at2759"/>
<keyword evidence="7" id="KW-0349">Heme</keyword>
<proteinExistence type="inferred from homology"/>
<dbReference type="GO" id="GO:0046872">
    <property type="term" value="F:metal ion binding"/>
    <property type="evidence" value="ECO:0007669"/>
    <property type="project" value="UniProtKB-KW"/>
</dbReference>
<keyword evidence="13" id="KW-0408">Iron</keyword>
<feature type="transmembrane region" description="Helical" evidence="16">
    <location>
        <begin position="285"/>
        <end position="304"/>
    </location>
</feature>
<feature type="transmembrane region" description="Helical" evidence="16">
    <location>
        <begin position="390"/>
        <end position="409"/>
    </location>
</feature>
<evidence type="ECO:0000256" key="1">
    <source>
        <dbReference type="ARBA" id="ARBA00004141"/>
    </source>
</evidence>
<organism evidence="18 19">
    <name type="scientific">Laetiporus sulphureus 93-53</name>
    <dbReference type="NCBI Taxonomy" id="1314785"/>
    <lineage>
        <taxon>Eukaryota</taxon>
        <taxon>Fungi</taxon>
        <taxon>Dikarya</taxon>
        <taxon>Basidiomycota</taxon>
        <taxon>Agaricomycotina</taxon>
        <taxon>Agaricomycetes</taxon>
        <taxon>Polyporales</taxon>
        <taxon>Laetiporus</taxon>
    </lineage>
</organism>
<evidence type="ECO:0000256" key="16">
    <source>
        <dbReference type="SAM" id="Phobius"/>
    </source>
</evidence>
<dbReference type="Gene3D" id="3.10.120.10">
    <property type="entry name" value="Cytochrome b5-like heme/steroid binding domain"/>
    <property type="match status" value="1"/>
</dbReference>
<dbReference type="PIRSF" id="PIRSF015921">
    <property type="entry name" value="FA_sphinglp_des"/>
    <property type="match status" value="1"/>
</dbReference>
<dbReference type="AlphaFoldDB" id="A0A165E0L3"/>
<dbReference type="PANTHER" id="PTHR19353:SF30">
    <property type="entry name" value="DELTA 8-(E)-SPHINGOLIPID DESATURASE"/>
    <property type="match status" value="1"/>
</dbReference>
<keyword evidence="8 16" id="KW-0812">Transmembrane</keyword>
<evidence type="ECO:0000256" key="2">
    <source>
        <dbReference type="ARBA" id="ARBA00004760"/>
    </source>
</evidence>
<keyword evidence="19" id="KW-1185">Reference proteome</keyword>
<accession>A0A165E0L3</accession>
<evidence type="ECO:0000256" key="5">
    <source>
        <dbReference type="ARBA" id="ARBA00012019"/>
    </source>
</evidence>
<evidence type="ECO:0000256" key="11">
    <source>
        <dbReference type="ARBA" id="ARBA00022989"/>
    </source>
</evidence>
<dbReference type="RefSeq" id="XP_040763756.1">
    <property type="nucleotide sequence ID" value="XM_040904505.1"/>
</dbReference>
<dbReference type="CDD" id="cd03506">
    <property type="entry name" value="Delta6-FADS-like"/>
    <property type="match status" value="1"/>
</dbReference>
<dbReference type="Pfam" id="PF00487">
    <property type="entry name" value="FA_desaturase"/>
    <property type="match status" value="1"/>
</dbReference>
<name>A0A165E0L3_9APHY</name>
<protein>
    <recommendedName>
        <fullName evidence="6">Delta 8-(E)-sphingolipid desaturase</fullName>
        <ecNumber evidence="5">1.14.19.18</ecNumber>
    </recommendedName>
</protein>
<comment type="subcellular location">
    <subcellularLocation>
        <location evidence="1">Membrane</location>
        <topology evidence="1">Multi-pass membrane protein</topology>
    </subcellularLocation>
</comment>
<dbReference type="InterPro" id="IPR001199">
    <property type="entry name" value="Cyt_B5-like_heme/steroid-bd"/>
</dbReference>
<evidence type="ECO:0000256" key="9">
    <source>
        <dbReference type="ARBA" id="ARBA00022723"/>
    </source>
</evidence>
<feature type="transmembrane region" description="Helical" evidence="16">
    <location>
        <begin position="243"/>
        <end position="265"/>
    </location>
</feature>
<evidence type="ECO:0000256" key="3">
    <source>
        <dbReference type="ARBA" id="ARBA00004991"/>
    </source>
</evidence>
<evidence type="ECO:0000313" key="18">
    <source>
        <dbReference type="EMBL" id="KZT06016.1"/>
    </source>
</evidence>
<dbReference type="STRING" id="1314785.A0A165E0L3"/>
<dbReference type="GeneID" id="63821535"/>